<dbReference type="EMBL" id="JAHYIQ010000028">
    <property type="protein sequence ID" value="KAK1121040.1"/>
    <property type="molecule type" value="Genomic_DNA"/>
</dbReference>
<name>A0AA40FKX7_9HYME</name>
<sequence length="133" mass="15046">MALDDNSPSDVSKIAFSNLFFASLQSSPNDPTVSFENHFDCQTVATKHSCRKRTMDTTGRFRTSHPTLTLLSPSKLTVQNRNFPRLDGTLSPEIADNFSKFIDLAECIHTVDSKYQIRPIGKFLPYRSYRPKA</sequence>
<protein>
    <submittedName>
        <fullName evidence="1">Uncharacterized protein</fullName>
    </submittedName>
</protein>
<comment type="caution">
    <text evidence="1">The sequence shown here is derived from an EMBL/GenBank/DDBJ whole genome shotgun (WGS) entry which is preliminary data.</text>
</comment>
<reference evidence="1" key="1">
    <citation type="submission" date="2021-10" db="EMBL/GenBank/DDBJ databases">
        <title>Melipona bicolor Genome sequencing and assembly.</title>
        <authorList>
            <person name="Araujo N.S."/>
            <person name="Arias M.C."/>
        </authorList>
    </citation>
    <scope>NUCLEOTIDE SEQUENCE</scope>
    <source>
        <strain evidence="1">USP_2M_L1-L4_2017</strain>
        <tissue evidence="1">Whole body</tissue>
    </source>
</reference>
<dbReference type="Proteomes" id="UP001177670">
    <property type="component" value="Unassembled WGS sequence"/>
</dbReference>
<evidence type="ECO:0000313" key="1">
    <source>
        <dbReference type="EMBL" id="KAK1121040.1"/>
    </source>
</evidence>
<keyword evidence="2" id="KW-1185">Reference proteome</keyword>
<dbReference type="AlphaFoldDB" id="A0AA40FKX7"/>
<accession>A0AA40FKX7</accession>
<gene>
    <name evidence="1" type="ORF">K0M31_010821</name>
</gene>
<evidence type="ECO:0000313" key="2">
    <source>
        <dbReference type="Proteomes" id="UP001177670"/>
    </source>
</evidence>
<organism evidence="1 2">
    <name type="scientific">Melipona bicolor</name>
    <dbReference type="NCBI Taxonomy" id="60889"/>
    <lineage>
        <taxon>Eukaryota</taxon>
        <taxon>Metazoa</taxon>
        <taxon>Ecdysozoa</taxon>
        <taxon>Arthropoda</taxon>
        <taxon>Hexapoda</taxon>
        <taxon>Insecta</taxon>
        <taxon>Pterygota</taxon>
        <taxon>Neoptera</taxon>
        <taxon>Endopterygota</taxon>
        <taxon>Hymenoptera</taxon>
        <taxon>Apocrita</taxon>
        <taxon>Aculeata</taxon>
        <taxon>Apoidea</taxon>
        <taxon>Anthophila</taxon>
        <taxon>Apidae</taxon>
        <taxon>Melipona</taxon>
    </lineage>
</organism>
<proteinExistence type="predicted"/>